<keyword evidence="7" id="KW-1185">Reference proteome</keyword>
<dbReference type="InterPro" id="IPR012349">
    <property type="entry name" value="Split_barrel_FMN-bd"/>
</dbReference>
<protein>
    <submittedName>
        <fullName evidence="6">Flavin oxidoreductase</fullName>
    </submittedName>
</protein>
<reference evidence="6" key="1">
    <citation type="journal article" date="2014" name="Int. J. Syst. Evol. Microbiol.">
        <title>Complete genome sequence of Corynebacterium casei LMG S-19264T (=DSM 44701T), isolated from a smear-ripened cheese.</title>
        <authorList>
            <consortium name="US DOE Joint Genome Institute (JGI-PGF)"/>
            <person name="Walter F."/>
            <person name="Albersmeier A."/>
            <person name="Kalinowski J."/>
            <person name="Ruckert C."/>
        </authorList>
    </citation>
    <scope>NUCLEOTIDE SEQUENCE</scope>
    <source>
        <strain evidence="6">KCTC 42731</strain>
    </source>
</reference>
<dbReference type="Gene3D" id="2.30.110.10">
    <property type="entry name" value="Electron Transport, Fmn-binding Protein, Chain A"/>
    <property type="match status" value="1"/>
</dbReference>
<dbReference type="RefSeq" id="WP_189774392.1">
    <property type="nucleotide sequence ID" value="NZ_BNCK01000013.1"/>
</dbReference>
<dbReference type="SUPFAM" id="SSF50475">
    <property type="entry name" value="FMN-binding split barrel"/>
    <property type="match status" value="1"/>
</dbReference>
<reference evidence="6" key="2">
    <citation type="submission" date="2020-09" db="EMBL/GenBank/DDBJ databases">
        <authorList>
            <person name="Sun Q."/>
            <person name="Kim S."/>
        </authorList>
    </citation>
    <scope>NUCLEOTIDE SEQUENCE</scope>
    <source>
        <strain evidence="6">KCTC 42731</strain>
    </source>
</reference>
<dbReference type="Pfam" id="PF01613">
    <property type="entry name" value="Flavin_Reduct"/>
    <property type="match status" value="1"/>
</dbReference>
<sequence>MNNLLQHISRQQLDSFEQRYRAKLVNSLSGFKSANLIGTKCKAGIENLSIVSSVFHLGANPPLVGMINRPDTVRRDTLSNIKANQEFSINHVNAKIWQQAHQCSARYDKTISEFEAVGLKPQYINNFNCPFVHESEVKYGVSLIEIVDIKHNGTTMIVGEIQDIFVNEKALLDDGFIDIELLETIAVSSLDSYHLTTKLGRLAYAKPERAVTPLQGI</sequence>
<comment type="caution">
    <text evidence="6">The sequence shown here is derived from an EMBL/GenBank/DDBJ whole genome shotgun (WGS) entry which is preliminary data.</text>
</comment>
<evidence type="ECO:0000256" key="1">
    <source>
        <dbReference type="ARBA" id="ARBA00001917"/>
    </source>
</evidence>
<dbReference type="Proteomes" id="UP000623842">
    <property type="component" value="Unassembled WGS sequence"/>
</dbReference>
<dbReference type="GO" id="GO:0016646">
    <property type="term" value="F:oxidoreductase activity, acting on the CH-NH group of donors, NAD or NADP as acceptor"/>
    <property type="evidence" value="ECO:0007669"/>
    <property type="project" value="UniProtKB-ARBA"/>
</dbReference>
<evidence type="ECO:0000256" key="3">
    <source>
        <dbReference type="ARBA" id="ARBA00022643"/>
    </source>
</evidence>
<comment type="cofactor">
    <cofactor evidence="1">
        <name>FMN</name>
        <dbReference type="ChEBI" id="CHEBI:58210"/>
    </cofactor>
</comment>
<dbReference type="GO" id="GO:0010181">
    <property type="term" value="F:FMN binding"/>
    <property type="evidence" value="ECO:0007669"/>
    <property type="project" value="InterPro"/>
</dbReference>
<dbReference type="InterPro" id="IPR002563">
    <property type="entry name" value="Flavin_Rdtase-like_dom"/>
</dbReference>
<dbReference type="PANTHER" id="PTHR33798">
    <property type="entry name" value="FLAVOPROTEIN OXYGENASE"/>
    <property type="match status" value="1"/>
</dbReference>
<evidence type="ECO:0000256" key="4">
    <source>
        <dbReference type="ARBA" id="ARBA00038054"/>
    </source>
</evidence>
<dbReference type="EMBL" id="BNCK01000013">
    <property type="protein sequence ID" value="GHG06362.1"/>
    <property type="molecule type" value="Genomic_DNA"/>
</dbReference>
<evidence type="ECO:0000259" key="5">
    <source>
        <dbReference type="Pfam" id="PF01613"/>
    </source>
</evidence>
<accession>A0A919BS31</accession>
<evidence type="ECO:0000256" key="2">
    <source>
        <dbReference type="ARBA" id="ARBA00022630"/>
    </source>
</evidence>
<proteinExistence type="inferred from homology"/>
<organism evidence="6 7">
    <name type="scientific">Thalassotalea marina</name>
    <dbReference type="NCBI Taxonomy" id="1673741"/>
    <lineage>
        <taxon>Bacteria</taxon>
        <taxon>Pseudomonadati</taxon>
        <taxon>Pseudomonadota</taxon>
        <taxon>Gammaproteobacteria</taxon>
        <taxon>Alteromonadales</taxon>
        <taxon>Colwelliaceae</taxon>
        <taxon>Thalassotalea</taxon>
    </lineage>
</organism>
<evidence type="ECO:0000313" key="6">
    <source>
        <dbReference type="EMBL" id="GHG06362.1"/>
    </source>
</evidence>
<name>A0A919BS31_9GAMM</name>
<gene>
    <name evidence="6" type="ORF">GCM10017161_39980</name>
</gene>
<comment type="similarity">
    <text evidence="4">Belongs to the flavoredoxin family.</text>
</comment>
<keyword evidence="2" id="KW-0285">Flavoprotein</keyword>
<evidence type="ECO:0000313" key="7">
    <source>
        <dbReference type="Proteomes" id="UP000623842"/>
    </source>
</evidence>
<dbReference type="AlphaFoldDB" id="A0A919BS31"/>
<dbReference type="PANTHER" id="PTHR33798:SF5">
    <property type="entry name" value="FLAVIN REDUCTASE LIKE DOMAIN-CONTAINING PROTEIN"/>
    <property type="match status" value="1"/>
</dbReference>
<feature type="domain" description="Flavin reductase like" evidence="5">
    <location>
        <begin position="36"/>
        <end position="170"/>
    </location>
</feature>
<keyword evidence="3" id="KW-0288">FMN</keyword>